<gene>
    <name evidence="2" type="ORF">HaLaN_19836</name>
</gene>
<keyword evidence="3" id="KW-1185">Reference proteome</keyword>
<proteinExistence type="predicted"/>
<feature type="non-terminal residue" evidence="2">
    <location>
        <position position="1"/>
    </location>
</feature>
<dbReference type="InterPro" id="IPR015088">
    <property type="entry name" value="Znf_DNA-dir_DNA_pol_B_alpha"/>
</dbReference>
<organism evidence="2 3">
    <name type="scientific">Haematococcus lacustris</name>
    <name type="common">Green alga</name>
    <name type="synonym">Haematococcus pluvialis</name>
    <dbReference type="NCBI Taxonomy" id="44745"/>
    <lineage>
        <taxon>Eukaryota</taxon>
        <taxon>Viridiplantae</taxon>
        <taxon>Chlorophyta</taxon>
        <taxon>core chlorophytes</taxon>
        <taxon>Chlorophyceae</taxon>
        <taxon>CS clade</taxon>
        <taxon>Chlamydomonadales</taxon>
        <taxon>Haematococcaceae</taxon>
        <taxon>Haematococcus</taxon>
    </lineage>
</organism>
<dbReference type="GO" id="GO:0005658">
    <property type="term" value="C:alpha DNA polymerase:primase complex"/>
    <property type="evidence" value="ECO:0007669"/>
    <property type="project" value="TreeGrafter"/>
</dbReference>
<dbReference type="GO" id="GO:0003887">
    <property type="term" value="F:DNA-directed DNA polymerase activity"/>
    <property type="evidence" value="ECO:0007669"/>
    <property type="project" value="InterPro"/>
</dbReference>
<dbReference type="GO" id="GO:0003688">
    <property type="term" value="F:DNA replication origin binding"/>
    <property type="evidence" value="ECO:0007669"/>
    <property type="project" value="TreeGrafter"/>
</dbReference>
<dbReference type="GO" id="GO:1902975">
    <property type="term" value="P:mitotic DNA replication initiation"/>
    <property type="evidence" value="ECO:0007669"/>
    <property type="project" value="TreeGrafter"/>
</dbReference>
<dbReference type="GO" id="GO:0006272">
    <property type="term" value="P:leading strand elongation"/>
    <property type="evidence" value="ECO:0007669"/>
    <property type="project" value="TreeGrafter"/>
</dbReference>
<dbReference type="AlphaFoldDB" id="A0A699ZRP8"/>
<reference evidence="2 3" key="1">
    <citation type="submission" date="2020-02" db="EMBL/GenBank/DDBJ databases">
        <title>Draft genome sequence of Haematococcus lacustris strain NIES-144.</title>
        <authorList>
            <person name="Morimoto D."/>
            <person name="Nakagawa S."/>
            <person name="Yoshida T."/>
            <person name="Sawayama S."/>
        </authorList>
    </citation>
    <scope>NUCLEOTIDE SEQUENCE [LARGE SCALE GENOMIC DNA]</scope>
    <source>
        <strain evidence="2 3">NIES-144</strain>
    </source>
</reference>
<dbReference type="InterPro" id="IPR038256">
    <property type="entry name" value="Pol_alpha_znc_sf"/>
</dbReference>
<dbReference type="PANTHER" id="PTHR45861">
    <property type="entry name" value="DNA POLYMERASE ALPHA CATALYTIC SUBUNIT"/>
    <property type="match status" value="1"/>
</dbReference>
<evidence type="ECO:0000313" key="2">
    <source>
        <dbReference type="EMBL" id="GFH22379.1"/>
    </source>
</evidence>
<dbReference type="GO" id="GO:0006273">
    <property type="term" value="P:lagging strand elongation"/>
    <property type="evidence" value="ECO:0007669"/>
    <property type="project" value="TreeGrafter"/>
</dbReference>
<dbReference type="Proteomes" id="UP000485058">
    <property type="component" value="Unassembled WGS sequence"/>
</dbReference>
<feature type="non-terminal residue" evidence="2">
    <location>
        <position position="215"/>
    </location>
</feature>
<accession>A0A699ZRP8</accession>
<dbReference type="GO" id="GO:0003697">
    <property type="term" value="F:single-stranded DNA binding"/>
    <property type="evidence" value="ECO:0007669"/>
    <property type="project" value="TreeGrafter"/>
</dbReference>
<evidence type="ECO:0000259" key="1">
    <source>
        <dbReference type="Pfam" id="PF08996"/>
    </source>
</evidence>
<evidence type="ECO:0000313" key="3">
    <source>
        <dbReference type="Proteomes" id="UP000485058"/>
    </source>
</evidence>
<protein>
    <submittedName>
        <fullName evidence="2">DNA polymerase</fullName>
    </submittedName>
</protein>
<name>A0A699ZRP8_HAELA</name>
<feature type="domain" description="Zinc finger DNA-directed DNA polymerase family B alpha" evidence="1">
    <location>
        <begin position="16"/>
        <end position="208"/>
    </location>
</feature>
<dbReference type="PANTHER" id="PTHR45861:SF1">
    <property type="entry name" value="DNA POLYMERASE ALPHA CATALYTIC SUBUNIT"/>
    <property type="match status" value="1"/>
</dbReference>
<dbReference type="GO" id="GO:0003682">
    <property type="term" value="F:chromatin binding"/>
    <property type="evidence" value="ECO:0007669"/>
    <property type="project" value="TreeGrafter"/>
</dbReference>
<dbReference type="Pfam" id="PF08996">
    <property type="entry name" value="zf-DNA_Pol"/>
    <property type="match status" value="1"/>
</dbReference>
<dbReference type="Gene3D" id="1.10.3200.20">
    <property type="entry name" value="DNA Polymerase alpha, zinc finger"/>
    <property type="match status" value="1"/>
</dbReference>
<dbReference type="EMBL" id="BLLF01002029">
    <property type="protein sequence ID" value="GFH22379.1"/>
    <property type="molecule type" value="Genomic_DNA"/>
</dbReference>
<sequence>MGASEEDTLLGGGGLLEDDECFKDCAPLLLTSPGGTTFEFQGAVQAAKNVIDVSQLLCPPEAVGDPEHTLSRAALVNQVTLRAREFIARYYDGALVADDELERATDASNNHTGANSLRDVVLRPSGELDRLSHPDPSKKDVLLSRLLSERRLYLQLVHFHRLLNPELAAKRALAQLKAVDPKCKLMEADVHSRLASVEHALAAAAKAVDELRRKS</sequence>
<comment type="caution">
    <text evidence="2">The sequence shown here is derived from an EMBL/GenBank/DDBJ whole genome shotgun (WGS) entry which is preliminary data.</text>
</comment>